<comment type="caution">
    <text evidence="1">The sequence shown here is derived from an EMBL/GenBank/DDBJ whole genome shotgun (WGS) entry which is preliminary data.</text>
</comment>
<proteinExistence type="predicted"/>
<protein>
    <submittedName>
        <fullName evidence="1">Uncharacterized protein</fullName>
    </submittedName>
</protein>
<reference evidence="1" key="1">
    <citation type="submission" date="2023-04" db="EMBL/GenBank/DDBJ databases">
        <title>A chromosome-level genome assembly of the parasitoid wasp Eretmocerus hayati.</title>
        <authorList>
            <person name="Zhong Y."/>
            <person name="Liu S."/>
            <person name="Liu Y."/>
        </authorList>
    </citation>
    <scope>NUCLEOTIDE SEQUENCE</scope>
    <source>
        <strain evidence="1">ZJU_SS_LIU_2023</strain>
    </source>
</reference>
<organism evidence="1 2">
    <name type="scientific">Eretmocerus hayati</name>
    <dbReference type="NCBI Taxonomy" id="131215"/>
    <lineage>
        <taxon>Eukaryota</taxon>
        <taxon>Metazoa</taxon>
        <taxon>Ecdysozoa</taxon>
        <taxon>Arthropoda</taxon>
        <taxon>Hexapoda</taxon>
        <taxon>Insecta</taxon>
        <taxon>Pterygota</taxon>
        <taxon>Neoptera</taxon>
        <taxon>Endopterygota</taxon>
        <taxon>Hymenoptera</taxon>
        <taxon>Apocrita</taxon>
        <taxon>Proctotrupomorpha</taxon>
        <taxon>Chalcidoidea</taxon>
        <taxon>Aphelinidae</taxon>
        <taxon>Aphelininae</taxon>
        <taxon>Eretmocerus</taxon>
    </lineage>
</organism>
<name>A0ACC2N386_9HYME</name>
<evidence type="ECO:0000313" key="1">
    <source>
        <dbReference type="EMBL" id="KAJ8665201.1"/>
    </source>
</evidence>
<dbReference type="Proteomes" id="UP001239111">
    <property type="component" value="Chromosome 4"/>
</dbReference>
<gene>
    <name evidence="1" type="ORF">QAD02_006863</name>
</gene>
<keyword evidence="2" id="KW-1185">Reference proteome</keyword>
<sequence length="2123" mass="244598">MKTKDIESRALFRYLSIVGNPKYDSKRSILSTGADGNADVILVECVRRVPLKVNCDTVFVPKAVRDDISSKRFEIALTKLPVHQHPLSLNSVLEMNAQTARTTVDNFARFREESSSRALVTSFKFSNASAHHKDENGTYLDELRTLGSLLTLCNKDEYHEAKLNLVQLPAAAPNVNFFNSAFCFEKAMPYCSRVEHHLYILRHLLSDRRHDFKINYRMLFSDSLEIKNLYGFFNAHKSEILRSGKFIVYTNRDIDAYLFQKHNVSVIRGSTNNSRQLLVDKNSTLYERLLEDTPLYKLSQIIHKALNNKPTLRLAGLLKEFHLALVNERVIELLTSRSRDTKCFAKFHEDFVVDRNLSEEASEFRSHILRHLGSTPLSRDLRLTLPEKFGKKFIYDENPIVSNLQEVVKILLEHSMDSFYQVDESPILFRTESKLKEDMAKIKGHVLTVPSDEGNTVKFTRFFLNLDEKLSGNLENVRNALKDQLIARDIPWGDLNRCRFKMTNFCDDDSTERSKRNLKGEARGKMLEKFFTILEFQIYNENSDETITNFDPLFREIEYENIFSVVKGSLLELIKSKGVNVNVLLESLRSAISQKKISAFGMDFVPGLEFKPNAASIVELEKLLFNGGNDHTKIAIATNLTFVIILMIKYLVEQRFGVSDGNPRCIVVKLNSWQRIKEYVKDVLRSGVFIIVDCGDSSVTKEQIRNAFNELHGPLASLPASTSKKLIFIAPIDKLSEQLDYRTVYKRCEVEKGFKEMRSSSRIKLLNSVQIKMRDWTVKIEDLLTSEIALEVLSKSGIPTQSMMSPITIHDINSPPQRYNENYQIPGSITQTIIISLNVLKSDNRDVFMIKNISRVQLQELVAKGIKVYNLNTISPVTRSNARFILFDAPITDFDNIAQDYEGNVHLMLYHENGELIWRRSKGSIKSLIPYKQNDRPELSVNEDVCDILAHEWEKDRVVIISGESGSGKSSYLQKLWKLSANSNARTWLVHINLDLEYFARHENSHFLDSNTAVNYVISQLQCDDFQKRIFFMCATQKVDLKVALFIDGYDALPLKLARVAMGMVAMLMKTQIKKIYVTARPGRSRRDLEFDLDVFSYDIREFSESEKMNFLVEYWTKNPDARIDEEQEIPCAQELLTYFEAFHPALISKPLHLQMIADLHKSFDDGEFEIASKIEDTYSLYQTYVHKYLRKVSLSNIVQKSLTRLIPHSKLVELEINENLKVVDQSKRKGKDLPCELSHVTFDEFIVAEWLGKKFLSGDFNQDKVFQCITTIVSTTSPVFFDAVNKIFKLDENFQSLMHLLAKPMYTNFLKALLQSNSQEWSASGLTPLHSAVKSKGLEVVKLLLKHKCPDYENLFHHGKLKPEHANSPIIKFVDRPSNGKTAIDLAADENSVDIACELALAAADLSSLNDHFLQRMSHGFWKYSIKTNQFRNIEFLIPRQLKMVEWEDGNTMLHEAVKMDVSVKILKIILDRVNVNCRNNNGETPLAIAIKNKARIQVIKYLVEKRALLDHEDQNGLYPWCYALLDETGYSKNETDTLMRYFLQTAKSKIRSLPERRLDFINDLRKEEIERKLEYYKDPDHYDLNSDRNKVLRLHSAIKSNRSIDWAWCKFLLKHGAEVSLRDDSKKQPLHVAVEYGRPDLIKCLLQHGAIFDELDGNGQTPLQLLERMPKEDLKNKESLKLLSTAKEYFSAQELPKKDLFEYFWKCRNVKNRTLLHVAAETNSIKALGYLINHVKIAYEDDQPFYLCLRDDAGDTPIHVAAREGHYDIIVKLINSGANYEIKNWSNMTPLDLAIAGNFTKIVQLLQTVVTLFTLVKNRNDENTEEIIRLVKTHPDIVNARNGQERRTLLHWAIYSDCNVRILDNLINLENKHQHVYAIDLEKRTALHYAVENSNLDCVKMLIRAGLPIDCEDRSGRRPFDLGHESNTSRQLLQRIHRVFKDLQSEEPEYMNENPEQFLDLLSQMYSTYNIEPQVVVNARDSLKKTLLHYAVQYHFPEIAVLFLKKGAICNREDKFKNEPIKYAVCCKTLLKNVKELFKHLEVDKWLSMNVDKEIILNARSSNGATLLHESARKGKFEEVKWLLENGANKNASDSKGRSPLHFAKKHKISELLSRWSGACH</sequence>
<accession>A0ACC2N386</accession>
<evidence type="ECO:0000313" key="2">
    <source>
        <dbReference type="Proteomes" id="UP001239111"/>
    </source>
</evidence>
<dbReference type="EMBL" id="CM056744">
    <property type="protein sequence ID" value="KAJ8665201.1"/>
    <property type="molecule type" value="Genomic_DNA"/>
</dbReference>